<keyword evidence="1" id="KW-0326">Glycosidase</keyword>
<dbReference type="GO" id="GO:0030245">
    <property type="term" value="P:cellulose catabolic process"/>
    <property type="evidence" value="ECO:0007669"/>
    <property type="project" value="UniProtKB-KW"/>
</dbReference>
<protein>
    <recommendedName>
        <fullName evidence="1">Glucanase</fullName>
        <ecNumber evidence="1">3.2.1.-</ecNumber>
    </recommendedName>
</protein>
<comment type="similarity">
    <text evidence="1">Belongs to the glycosyl hydrolase family 6.</text>
</comment>
<organism evidence="2">
    <name type="scientific">uncultured Xylanimonas sp</name>
    <dbReference type="NCBI Taxonomy" id="876087"/>
    <lineage>
        <taxon>Bacteria</taxon>
        <taxon>Bacillati</taxon>
        <taxon>Actinomycetota</taxon>
        <taxon>Actinomycetes</taxon>
        <taxon>Micrococcales</taxon>
        <taxon>Promicromonosporaceae</taxon>
        <taxon>Xylanimonas</taxon>
        <taxon>environmental samples</taxon>
    </lineage>
</organism>
<keyword evidence="1" id="KW-0624">Polysaccharide degradation</keyword>
<dbReference type="SUPFAM" id="SSF51989">
    <property type="entry name" value="Glycosyl hydrolases family 6, cellulases"/>
    <property type="match status" value="1"/>
</dbReference>
<dbReference type="PRINTS" id="PR00733">
    <property type="entry name" value="GLHYDRLASE6"/>
</dbReference>
<keyword evidence="1" id="KW-0378">Hydrolase</keyword>
<evidence type="ECO:0000313" key="2">
    <source>
        <dbReference type="EMBL" id="AIA86085.1"/>
    </source>
</evidence>
<dbReference type="Pfam" id="PF01341">
    <property type="entry name" value="Glyco_hydro_6"/>
    <property type="match status" value="1"/>
</dbReference>
<dbReference type="AlphaFoldDB" id="A0A060BZ68"/>
<reference evidence="2" key="1">
    <citation type="journal article" date="2013" name="Environ. Microbiol.">
        <title>Seasonally variable intestinal metagenomes of the red palm weevil (Rhynchophorus ferrugineus).</title>
        <authorList>
            <person name="Jia S."/>
            <person name="Zhang X."/>
            <person name="Zhang G."/>
            <person name="Yin A."/>
            <person name="Zhang S."/>
            <person name="Li F."/>
            <person name="Wang L."/>
            <person name="Zhao D."/>
            <person name="Yun Q."/>
            <person name="Tala"/>
            <person name="Wang J."/>
            <person name="Sun G."/>
            <person name="Baabdullah M."/>
            <person name="Yu X."/>
            <person name="Hu S."/>
            <person name="Al-Mssallem I.S."/>
            <person name="Yu J."/>
        </authorList>
    </citation>
    <scope>NUCLEOTIDE SEQUENCE</scope>
</reference>
<keyword evidence="1" id="KW-0119">Carbohydrate metabolism</keyword>
<feature type="non-terminal residue" evidence="2">
    <location>
        <position position="1"/>
    </location>
</feature>
<sequence length="59" mass="6269">GAQDTWCNPQGAALGESPRIVMDDSGLDAVAWIKLPGSLTARATAARRRASGGKRWRCD</sequence>
<dbReference type="Gene3D" id="3.20.20.40">
    <property type="entry name" value="1, 4-beta cellobiohydrolase"/>
    <property type="match status" value="1"/>
</dbReference>
<accession>A0A060BZ68</accession>
<proteinExistence type="inferred from homology"/>
<dbReference type="GO" id="GO:0004553">
    <property type="term" value="F:hydrolase activity, hydrolyzing O-glycosyl compounds"/>
    <property type="evidence" value="ECO:0007669"/>
    <property type="project" value="InterPro"/>
</dbReference>
<name>A0A060BZ68_9MICO</name>
<dbReference type="EMBL" id="KF118821">
    <property type="protein sequence ID" value="AIA86085.1"/>
    <property type="molecule type" value="Genomic_DNA"/>
</dbReference>
<dbReference type="InterPro" id="IPR016288">
    <property type="entry name" value="Beta_cellobiohydrolase"/>
</dbReference>
<dbReference type="EC" id="3.2.1.-" evidence="1"/>
<dbReference type="InterPro" id="IPR036434">
    <property type="entry name" value="Beta_cellobiohydrolase_sf"/>
</dbReference>
<evidence type="ECO:0000256" key="1">
    <source>
        <dbReference type="RuleBase" id="RU361186"/>
    </source>
</evidence>
<keyword evidence="1" id="KW-0136">Cellulose degradation</keyword>